<feature type="compositionally biased region" description="Low complexity" evidence="10">
    <location>
        <begin position="978"/>
        <end position="988"/>
    </location>
</feature>
<feature type="compositionally biased region" description="Low complexity" evidence="10">
    <location>
        <begin position="511"/>
        <end position="521"/>
    </location>
</feature>
<comment type="subcellular location">
    <subcellularLocation>
        <location evidence="1">Cytoplasm</location>
        <location evidence="1">Cytoskeleton</location>
        <location evidence="1">Microtubule organizing center</location>
        <location evidence="1">Centrosome</location>
        <location evidence="1">Centriole</location>
    </subcellularLocation>
    <subcellularLocation>
        <location evidence="2">Nucleus</location>
    </subcellularLocation>
</comment>
<feature type="compositionally biased region" description="Basic residues" evidence="10">
    <location>
        <begin position="721"/>
        <end position="744"/>
    </location>
</feature>
<evidence type="ECO:0000256" key="4">
    <source>
        <dbReference type="ARBA" id="ARBA00013508"/>
    </source>
</evidence>
<feature type="region of interest" description="Disordered" evidence="10">
    <location>
        <begin position="716"/>
        <end position="744"/>
    </location>
</feature>
<reference evidence="11" key="2">
    <citation type="submission" date="2025-05" db="UniProtKB">
        <authorList>
            <consortium name="EnsemblMetazoa"/>
        </authorList>
    </citation>
    <scope>IDENTIFICATION</scope>
    <source>
        <strain evidence="11">Foshan</strain>
    </source>
</reference>
<proteinExistence type="inferred from homology"/>
<keyword evidence="5" id="KW-0963">Cytoplasm</keyword>
<evidence type="ECO:0000256" key="5">
    <source>
        <dbReference type="ARBA" id="ARBA00022490"/>
    </source>
</evidence>
<protein>
    <recommendedName>
        <fullName evidence="4">Nuclear protein MDM1</fullName>
    </recommendedName>
</protein>
<feature type="compositionally biased region" description="Pro residues" evidence="10">
    <location>
        <begin position="1159"/>
        <end position="1168"/>
    </location>
</feature>
<evidence type="ECO:0000256" key="2">
    <source>
        <dbReference type="ARBA" id="ARBA00004123"/>
    </source>
</evidence>
<feature type="region of interest" description="Disordered" evidence="10">
    <location>
        <begin position="627"/>
        <end position="654"/>
    </location>
</feature>
<feature type="compositionally biased region" description="Basic and acidic residues" evidence="10">
    <location>
        <begin position="405"/>
        <end position="416"/>
    </location>
</feature>
<feature type="compositionally biased region" description="Basic and acidic residues" evidence="10">
    <location>
        <begin position="453"/>
        <end position="466"/>
    </location>
</feature>
<dbReference type="PANTHER" id="PTHR32078">
    <property type="entry name" value="NUCLEAR PROTEIN MDM1"/>
    <property type="match status" value="1"/>
</dbReference>
<feature type="compositionally biased region" description="Polar residues" evidence="10">
    <location>
        <begin position="998"/>
        <end position="1013"/>
    </location>
</feature>
<evidence type="ECO:0000256" key="9">
    <source>
        <dbReference type="ARBA" id="ARBA00045771"/>
    </source>
</evidence>
<dbReference type="Proteomes" id="UP000069940">
    <property type="component" value="Unassembled WGS sequence"/>
</dbReference>
<reference evidence="12" key="1">
    <citation type="journal article" date="2015" name="Proc. Natl. Acad. Sci. U.S.A.">
        <title>Genome sequence of the Asian Tiger mosquito, Aedes albopictus, reveals insights into its biology, genetics, and evolution.</title>
        <authorList>
            <person name="Chen X.G."/>
            <person name="Jiang X."/>
            <person name="Gu J."/>
            <person name="Xu M."/>
            <person name="Wu Y."/>
            <person name="Deng Y."/>
            <person name="Zhang C."/>
            <person name="Bonizzoni M."/>
            <person name="Dermauw W."/>
            <person name="Vontas J."/>
            <person name="Armbruster P."/>
            <person name="Huang X."/>
            <person name="Yang Y."/>
            <person name="Zhang H."/>
            <person name="He W."/>
            <person name="Peng H."/>
            <person name="Liu Y."/>
            <person name="Wu K."/>
            <person name="Chen J."/>
            <person name="Lirakis M."/>
            <person name="Topalis P."/>
            <person name="Van Leeuwen T."/>
            <person name="Hall A.B."/>
            <person name="Jiang X."/>
            <person name="Thorpe C."/>
            <person name="Mueller R.L."/>
            <person name="Sun C."/>
            <person name="Waterhouse R.M."/>
            <person name="Yan G."/>
            <person name="Tu Z.J."/>
            <person name="Fang X."/>
            <person name="James A.A."/>
        </authorList>
    </citation>
    <scope>NUCLEOTIDE SEQUENCE [LARGE SCALE GENOMIC DNA]</scope>
    <source>
        <strain evidence="12">Foshan</strain>
    </source>
</reference>
<dbReference type="PANTHER" id="PTHR32078:SF1">
    <property type="entry name" value="NUCLEAR PROTEIN MDM1"/>
    <property type="match status" value="1"/>
</dbReference>
<dbReference type="Pfam" id="PF15501">
    <property type="entry name" value="MDM1"/>
    <property type="match status" value="2"/>
</dbReference>
<feature type="region of interest" description="Disordered" evidence="10">
    <location>
        <begin position="864"/>
        <end position="1211"/>
    </location>
</feature>
<sequence length="1308" mass="141664">MIGSFWNLCRACPSMPVDKLHSEYRSTYRWHEYTGGPEVVRKPPVPNQFASSKVDHFFSKSTEDDKFIEASINEPPLPRRKKCPELAYRTHEFMAANQLRGGNEPSAHDRPDAATTHSRARSEERGTPSRRSKSEGPPAVANGRLPTGTGTGTGTGTAGVGISNGVAHEPVSVEGRAQEQPGESSGLFRKTISKLSTEYRLQFVWPHVRRAIKGAAAGPEDTVIEPPRKSLSMGALKAAQAAAAAAAAAGGGSHHHHQHHFHHHNHHHHQAVPTVHKKRTANEREANAYELEPLVNDVDGEKPQHEKRDGPLVEHKLKAFKSEKERYGFEPEQDGGAALRNSAAMDSAWYKEVLELRKKAGEYRNRGWGGEINPDLFNKQQELWDQVSRRSSLSALSLASSVRPITKEEKEKENNKKSSPTKPYAPGRGKIPGSARPVEIGKTLPDGLAFSRSRKDNIRHHLERTTGADVVEEGALLPSPTREKLMPAIPRSKGDSPQRGSPQKTGLSRHGSPQKGSPQKSSPKKMSSKGRSQSVGPAVATDNSVASVGGGSPKRQIRSGSTATASTAASAAKAHNKKTPTTATAPSSQPPERRPRPTSINEPPLPRRKKCPELAYRTHEFMAANQLRGGNEPSAHDRPDAATTHSRARPGESSGLFRKTISKLSTEYRLQFVWPHVRRAIKGAAAGPEDTVIEPPRKSLSMGALKAAQAAAAAAAAGGGSHHHHQHHFHHHNHHHQAVPTVHKKRTANEREANAYELEPLVNDVDGEKPQHEKRDGPLVEHKLKAFKSEKERYGFEPEQDGGAALRNSAAMDSAWYKEVLELRKKAGEYRNRGWGGEINPDLFNKQQELWDQVSRRSSLSALSLASSVRPITKEEKEKENNKKSSPTKPYAPGRGKIPGSARPVEIGKTLPDGLAFSRSRKDNIRHHLERTTGADVVEEGALLPSPTREKLMPAIPRSKGDSPQRGSPQKTGLSRHGSPQKGSPQKSSPKKMSSKGRSQSVGPAVATDNSVASVGGGSPKRQIRSGSTATASTAASAAKAHNKKTPTTATAPSSQPPERRPRPNEDDAEKDGGVSVSSASPLPAPEITEQIIKSPPEPTRVKSPEQIIMRSPDPVNWTVPLDTGKTFTVTQNVREGELYAGDPMIRPHSEIKASTPVDHPPPAPQSAPPELSEQIKLPNTKLEPDSIKESEDEDEDMPKSRSSVASSVNQPISVAVPVETAAAPATTVPQPAVAAAPSAPAQTNPEPARFDKPVPGSTLRCLEDPDFESDINSPVGSRNVASEVLDKARDRFDRFWGNPDGAKPEES</sequence>
<organism evidence="11 12">
    <name type="scientific">Aedes albopictus</name>
    <name type="common">Asian tiger mosquito</name>
    <name type="synonym">Stegomyia albopicta</name>
    <dbReference type="NCBI Taxonomy" id="7160"/>
    <lineage>
        <taxon>Eukaryota</taxon>
        <taxon>Metazoa</taxon>
        <taxon>Ecdysozoa</taxon>
        <taxon>Arthropoda</taxon>
        <taxon>Hexapoda</taxon>
        <taxon>Insecta</taxon>
        <taxon>Pterygota</taxon>
        <taxon>Neoptera</taxon>
        <taxon>Endopterygota</taxon>
        <taxon>Diptera</taxon>
        <taxon>Nematocera</taxon>
        <taxon>Culicoidea</taxon>
        <taxon>Culicidae</taxon>
        <taxon>Culicinae</taxon>
        <taxon>Aedini</taxon>
        <taxon>Aedes</taxon>
        <taxon>Stegomyia</taxon>
    </lineage>
</organism>
<comment type="similarity">
    <text evidence="3">Belongs to the MDM1 family.</text>
</comment>
<feature type="compositionally biased region" description="Basic residues" evidence="10">
    <location>
        <begin position="253"/>
        <end position="277"/>
    </location>
</feature>
<accession>A0ABM1ZLF3</accession>
<comment type="function">
    <text evidence="9">Microtubule-binding protein that negatively regulates centriole duplication. Binds to and stabilizes microtubules.</text>
</comment>
<keyword evidence="6" id="KW-0493">Microtubule</keyword>
<feature type="compositionally biased region" description="Basic and acidic residues" evidence="10">
    <location>
        <begin position="920"/>
        <end position="933"/>
    </location>
</feature>
<name>A0ABM1ZLF3_AEDAL</name>
<dbReference type="EnsemblMetazoa" id="AALFPA23_019631.R28873">
    <property type="protein sequence ID" value="AALFPA23_019631.P28873"/>
    <property type="gene ID" value="AALFPA23_019631"/>
</dbReference>
<feature type="region of interest" description="Disordered" evidence="10">
    <location>
        <begin position="248"/>
        <end position="277"/>
    </location>
</feature>
<feature type="region of interest" description="Disordered" evidence="10">
    <location>
        <begin position="1226"/>
        <end position="1279"/>
    </location>
</feature>
<feature type="region of interest" description="Disordered" evidence="10">
    <location>
        <begin position="395"/>
        <end position="609"/>
    </location>
</feature>
<feature type="region of interest" description="Disordered" evidence="10">
    <location>
        <begin position="99"/>
        <end position="164"/>
    </location>
</feature>
<feature type="compositionally biased region" description="Low complexity" evidence="10">
    <location>
        <begin position="561"/>
        <end position="587"/>
    </location>
</feature>
<keyword evidence="12" id="KW-1185">Reference proteome</keyword>
<feature type="compositionally biased region" description="Low complexity" evidence="10">
    <location>
        <begin position="1226"/>
        <end position="1244"/>
    </location>
</feature>
<feature type="compositionally biased region" description="Low complexity" evidence="10">
    <location>
        <begin position="1028"/>
        <end position="1052"/>
    </location>
</feature>
<evidence type="ECO:0000313" key="12">
    <source>
        <dbReference type="Proteomes" id="UP000069940"/>
    </source>
</evidence>
<evidence type="ECO:0000256" key="6">
    <source>
        <dbReference type="ARBA" id="ARBA00022701"/>
    </source>
</evidence>
<dbReference type="GeneID" id="109429334"/>
<keyword evidence="7" id="KW-0206">Cytoskeleton</keyword>
<evidence type="ECO:0000313" key="11">
    <source>
        <dbReference type="EnsemblMetazoa" id="AALFPA23_019631.P28873"/>
    </source>
</evidence>
<evidence type="ECO:0000256" key="3">
    <source>
        <dbReference type="ARBA" id="ARBA00010494"/>
    </source>
</evidence>
<evidence type="ECO:0000256" key="7">
    <source>
        <dbReference type="ARBA" id="ARBA00023212"/>
    </source>
</evidence>
<keyword evidence="8" id="KW-0539">Nucleus</keyword>
<evidence type="ECO:0000256" key="1">
    <source>
        <dbReference type="ARBA" id="ARBA00004114"/>
    </source>
</evidence>
<feature type="compositionally biased region" description="Gly residues" evidence="10">
    <location>
        <begin position="149"/>
        <end position="159"/>
    </location>
</feature>
<evidence type="ECO:0000256" key="8">
    <source>
        <dbReference type="ARBA" id="ARBA00023242"/>
    </source>
</evidence>
<dbReference type="InterPro" id="IPR029136">
    <property type="entry name" value="MDM1"/>
</dbReference>
<feature type="compositionally biased region" description="Polar residues" evidence="10">
    <location>
        <begin position="531"/>
        <end position="546"/>
    </location>
</feature>
<feature type="compositionally biased region" description="Polar residues" evidence="10">
    <location>
        <begin position="1201"/>
        <end position="1211"/>
    </location>
</feature>
<feature type="compositionally biased region" description="Basic and acidic residues" evidence="10">
    <location>
        <begin position="872"/>
        <end position="883"/>
    </location>
</feature>
<dbReference type="RefSeq" id="XP_062702737.1">
    <property type="nucleotide sequence ID" value="XM_062846753.1"/>
</dbReference>
<evidence type="ECO:0000256" key="10">
    <source>
        <dbReference type="SAM" id="MobiDB-lite"/>
    </source>
</evidence>